<reference evidence="2 3" key="1">
    <citation type="submission" date="2022-03" db="EMBL/GenBank/DDBJ databases">
        <authorList>
            <person name="Macdonald S."/>
            <person name="Ahmed S."/>
            <person name="Newling K."/>
        </authorList>
    </citation>
    <scope>NUCLEOTIDE SEQUENCE [LARGE SCALE GENOMIC DNA]</scope>
</reference>
<keyword evidence="3" id="KW-1185">Reference proteome</keyword>
<dbReference type="PANTHER" id="PTHR11017:SF564">
    <property type="entry name" value="DISEASE RESISTANCE PROTEIN (TIR-NBS CLASS)"/>
    <property type="match status" value="1"/>
</dbReference>
<dbReference type="Pfam" id="PF00931">
    <property type="entry name" value="NB-ARC"/>
    <property type="match status" value="1"/>
</dbReference>
<dbReference type="InterPro" id="IPR044974">
    <property type="entry name" value="Disease_R_plants"/>
</dbReference>
<name>A0ABC8JU20_ERUVS</name>
<organism evidence="2 3">
    <name type="scientific">Eruca vesicaria subsp. sativa</name>
    <name type="common">Garden rocket</name>
    <name type="synonym">Eruca sativa</name>
    <dbReference type="NCBI Taxonomy" id="29727"/>
    <lineage>
        <taxon>Eukaryota</taxon>
        <taxon>Viridiplantae</taxon>
        <taxon>Streptophyta</taxon>
        <taxon>Embryophyta</taxon>
        <taxon>Tracheophyta</taxon>
        <taxon>Spermatophyta</taxon>
        <taxon>Magnoliopsida</taxon>
        <taxon>eudicotyledons</taxon>
        <taxon>Gunneridae</taxon>
        <taxon>Pentapetalae</taxon>
        <taxon>rosids</taxon>
        <taxon>malvids</taxon>
        <taxon>Brassicales</taxon>
        <taxon>Brassicaceae</taxon>
        <taxon>Brassiceae</taxon>
        <taxon>Eruca</taxon>
    </lineage>
</organism>
<proteinExistence type="predicted"/>
<comment type="caution">
    <text evidence="2">The sequence shown here is derived from an EMBL/GenBank/DDBJ whole genome shotgun (WGS) entry which is preliminary data.</text>
</comment>
<dbReference type="Proteomes" id="UP001642260">
    <property type="component" value="Unassembled WGS sequence"/>
</dbReference>
<evidence type="ECO:0000313" key="3">
    <source>
        <dbReference type="Proteomes" id="UP001642260"/>
    </source>
</evidence>
<dbReference type="AlphaFoldDB" id="A0ABC8JU20"/>
<gene>
    <name evidence="2" type="ORF">ERUC_LOCUS12421</name>
</gene>
<dbReference type="InterPro" id="IPR027417">
    <property type="entry name" value="P-loop_NTPase"/>
</dbReference>
<evidence type="ECO:0000259" key="1">
    <source>
        <dbReference type="Pfam" id="PF00931"/>
    </source>
</evidence>
<dbReference type="PRINTS" id="PR00364">
    <property type="entry name" value="DISEASERSIST"/>
</dbReference>
<dbReference type="InterPro" id="IPR042197">
    <property type="entry name" value="Apaf_helical"/>
</dbReference>
<accession>A0ABC8JU20</accession>
<dbReference type="Gene3D" id="1.10.8.430">
    <property type="entry name" value="Helical domain of apoptotic protease-activating factors"/>
    <property type="match status" value="1"/>
</dbReference>
<dbReference type="EMBL" id="CAKOAT010117376">
    <property type="protein sequence ID" value="CAH8331638.1"/>
    <property type="molecule type" value="Genomic_DNA"/>
</dbReference>
<dbReference type="SUPFAM" id="SSF52540">
    <property type="entry name" value="P-loop containing nucleoside triphosphate hydrolases"/>
    <property type="match status" value="1"/>
</dbReference>
<protein>
    <recommendedName>
        <fullName evidence="1">NB-ARC domain-containing protein</fullName>
    </recommendedName>
</protein>
<feature type="domain" description="NB-ARC" evidence="1">
    <location>
        <begin position="131"/>
        <end position="293"/>
    </location>
</feature>
<dbReference type="InterPro" id="IPR002182">
    <property type="entry name" value="NB-ARC"/>
</dbReference>
<sequence>MVIQPVFYEVDLVYHRRRWTDDFIRHRERESFERVNRWRNAFQRLENTTRRFCSRDWEDDSKMLDSLIISISQATLSSQRDFGSGSVVRLQSSIMRDDDISKSFSSLGRDPHVTDNFSSEMPFSCLVGMERHKKAIYGLLDLESKNQVRTVGIWGLEGVGKTTLAECVFKDISRRFQHHCFLTNVNNNHHNRISPSLREYFTKTGCSNDDSFNAIKPSLVNRNVLLVVDGVDEDEQFRDIVKLAHWLGPGSRVIVTSRDGNLLASCGVNYVYKVDCLRYEEALELFSHHAFNETYPLIGFERFSVNAVHFSGRLPLSLKVLGSFLYGKDEKSWKSTLRKLEASQDNCTREISSYIGAYERLPKHQIAELERYVGADDGDY</sequence>
<evidence type="ECO:0000313" key="2">
    <source>
        <dbReference type="EMBL" id="CAH8331638.1"/>
    </source>
</evidence>
<dbReference type="Gene3D" id="3.40.50.300">
    <property type="entry name" value="P-loop containing nucleotide triphosphate hydrolases"/>
    <property type="match status" value="1"/>
</dbReference>
<dbReference type="PANTHER" id="PTHR11017">
    <property type="entry name" value="LEUCINE-RICH REPEAT-CONTAINING PROTEIN"/>
    <property type="match status" value="1"/>
</dbReference>